<dbReference type="InterPro" id="IPR051185">
    <property type="entry name" value="ASPM"/>
</dbReference>
<dbReference type="GO" id="GO:0051295">
    <property type="term" value="P:establishment of meiotic spindle localization"/>
    <property type="evidence" value="ECO:0007669"/>
    <property type="project" value="TreeGrafter"/>
</dbReference>
<dbReference type="GO" id="GO:0035556">
    <property type="term" value="P:intracellular signal transduction"/>
    <property type="evidence" value="ECO:0007669"/>
    <property type="project" value="InterPro"/>
</dbReference>
<organism evidence="7 8">
    <name type="scientific">Biomphalaria glabrata</name>
    <name type="common">Bloodfluke planorb</name>
    <name type="synonym">Freshwater snail</name>
    <dbReference type="NCBI Taxonomy" id="6526"/>
    <lineage>
        <taxon>Eukaryota</taxon>
        <taxon>Metazoa</taxon>
        <taxon>Spiralia</taxon>
        <taxon>Lophotrochozoa</taxon>
        <taxon>Mollusca</taxon>
        <taxon>Gastropoda</taxon>
        <taxon>Heterobranchia</taxon>
        <taxon>Euthyneura</taxon>
        <taxon>Panpulmonata</taxon>
        <taxon>Hygrophila</taxon>
        <taxon>Lymnaeoidea</taxon>
        <taxon>Planorbidae</taxon>
        <taxon>Biomphalaria</taxon>
    </lineage>
</organism>
<dbReference type="InterPro" id="IPR036572">
    <property type="entry name" value="Doublecortin_dom_sf"/>
</dbReference>
<dbReference type="PROSITE" id="PS50309">
    <property type="entry name" value="DC"/>
    <property type="match status" value="2"/>
</dbReference>
<keyword evidence="3" id="KW-0677">Repeat</keyword>
<keyword evidence="7" id="KW-1185">Reference proteome</keyword>
<feature type="compositionally biased region" description="Basic and acidic residues" evidence="5">
    <location>
        <begin position="439"/>
        <end position="448"/>
    </location>
</feature>
<dbReference type="PANTHER" id="PTHR22706:SF1">
    <property type="entry name" value="ASSEMBLY FACTOR FOR SPINDLE MICROTUBULES"/>
    <property type="match status" value="1"/>
</dbReference>
<dbReference type="Gene3D" id="3.10.20.230">
    <property type="entry name" value="Doublecortin domain"/>
    <property type="match status" value="2"/>
</dbReference>
<dbReference type="SMART" id="SM00015">
    <property type="entry name" value="IQ"/>
    <property type="match status" value="16"/>
</dbReference>
<feature type="compositionally biased region" description="Basic and acidic residues" evidence="5">
    <location>
        <begin position="555"/>
        <end position="568"/>
    </location>
</feature>
<dbReference type="RefSeq" id="XP_055870956.1">
    <property type="nucleotide sequence ID" value="XM_056014981.1"/>
</dbReference>
<dbReference type="Pfam" id="PF00612">
    <property type="entry name" value="IQ"/>
    <property type="match status" value="16"/>
</dbReference>
<dbReference type="Gene3D" id="1.20.5.190">
    <property type="match status" value="9"/>
</dbReference>
<evidence type="ECO:0000313" key="8">
    <source>
        <dbReference type="RefSeq" id="XP_055870956.1"/>
    </source>
</evidence>
<evidence type="ECO:0000256" key="5">
    <source>
        <dbReference type="SAM" id="MobiDB-lite"/>
    </source>
</evidence>
<feature type="compositionally biased region" description="Polar residues" evidence="5">
    <location>
        <begin position="279"/>
        <end position="301"/>
    </location>
</feature>
<protein>
    <submittedName>
        <fullName evidence="8">Abnormal spindle-like microcephaly-associated protein homolog isoform X1</fullName>
    </submittedName>
</protein>
<dbReference type="Pfam" id="PF03607">
    <property type="entry name" value="DCX"/>
    <property type="match status" value="2"/>
</dbReference>
<dbReference type="SUPFAM" id="SSF52540">
    <property type="entry name" value="P-loop containing nucleoside triphosphate hydrolases"/>
    <property type="match status" value="2"/>
</dbReference>
<dbReference type="InterPro" id="IPR000048">
    <property type="entry name" value="IQ_motif_EF-hand-BS"/>
</dbReference>
<dbReference type="SMART" id="SM00537">
    <property type="entry name" value="DCX"/>
    <property type="match status" value="2"/>
</dbReference>
<dbReference type="Proteomes" id="UP001165740">
    <property type="component" value="Chromosome 17"/>
</dbReference>
<evidence type="ECO:0000313" key="7">
    <source>
        <dbReference type="Proteomes" id="UP001165740"/>
    </source>
</evidence>
<evidence type="ECO:0000256" key="1">
    <source>
        <dbReference type="ARBA" id="ARBA00004496"/>
    </source>
</evidence>
<keyword evidence="4" id="KW-0112">Calmodulin-binding</keyword>
<dbReference type="GO" id="GO:0000922">
    <property type="term" value="C:spindle pole"/>
    <property type="evidence" value="ECO:0007669"/>
    <property type="project" value="TreeGrafter"/>
</dbReference>
<feature type="domain" description="Doublecortin" evidence="6">
    <location>
        <begin position="47"/>
        <end position="130"/>
    </location>
</feature>
<dbReference type="OrthoDB" id="1738954at2759"/>
<dbReference type="CDD" id="cd23767">
    <property type="entry name" value="IQCD"/>
    <property type="match status" value="2"/>
</dbReference>
<dbReference type="FunFam" id="1.20.5.190:FF:000055">
    <property type="entry name" value="Putative microtubule-associated protein futsch"/>
    <property type="match status" value="4"/>
</dbReference>
<dbReference type="PROSITE" id="PS50096">
    <property type="entry name" value="IQ"/>
    <property type="match status" value="16"/>
</dbReference>
<dbReference type="GO" id="GO:0000278">
    <property type="term" value="P:mitotic cell cycle"/>
    <property type="evidence" value="ECO:0007669"/>
    <property type="project" value="TreeGrafter"/>
</dbReference>
<dbReference type="GeneID" id="106050374"/>
<dbReference type="GO" id="GO:0005516">
    <property type="term" value="F:calmodulin binding"/>
    <property type="evidence" value="ECO:0007669"/>
    <property type="project" value="UniProtKB-KW"/>
</dbReference>
<feature type="region of interest" description="Disordered" evidence="5">
    <location>
        <begin position="327"/>
        <end position="621"/>
    </location>
</feature>
<dbReference type="InterPro" id="IPR027417">
    <property type="entry name" value="P-loop_NTPase"/>
</dbReference>
<dbReference type="AlphaFoldDB" id="A0A9W2Z7E1"/>
<feature type="region of interest" description="Disordered" evidence="5">
    <location>
        <begin position="265"/>
        <end position="301"/>
    </location>
</feature>
<reference evidence="8" key="1">
    <citation type="submission" date="2025-08" db="UniProtKB">
        <authorList>
            <consortium name="RefSeq"/>
        </authorList>
    </citation>
    <scope>IDENTIFICATION</scope>
</reference>
<gene>
    <name evidence="8" type="primary">LOC106050374</name>
</gene>
<evidence type="ECO:0000256" key="2">
    <source>
        <dbReference type="ARBA" id="ARBA00022490"/>
    </source>
</evidence>
<dbReference type="SUPFAM" id="SSF89837">
    <property type="entry name" value="Doublecortin (DC)"/>
    <property type="match status" value="2"/>
</dbReference>
<dbReference type="GO" id="GO:0005737">
    <property type="term" value="C:cytoplasm"/>
    <property type="evidence" value="ECO:0007669"/>
    <property type="project" value="UniProtKB-SubCell"/>
</dbReference>
<dbReference type="GO" id="GO:0007051">
    <property type="term" value="P:spindle organization"/>
    <property type="evidence" value="ECO:0007669"/>
    <property type="project" value="TreeGrafter"/>
</dbReference>
<name>A0A9W2Z7E1_BIOGL</name>
<feature type="domain" description="Doublecortin" evidence="6">
    <location>
        <begin position="170"/>
        <end position="255"/>
    </location>
</feature>
<proteinExistence type="predicted"/>
<feature type="compositionally biased region" description="Basic and acidic residues" evidence="5">
    <location>
        <begin position="483"/>
        <end position="542"/>
    </location>
</feature>
<dbReference type="PANTHER" id="PTHR22706">
    <property type="entry name" value="ASSEMBLY FACTOR FOR SPINDLE MICROTUBULES"/>
    <property type="match status" value="1"/>
</dbReference>
<feature type="region of interest" description="Disordered" evidence="5">
    <location>
        <begin position="1"/>
        <end position="41"/>
    </location>
</feature>
<feature type="compositionally biased region" description="Basic and acidic residues" evidence="5">
    <location>
        <begin position="583"/>
        <end position="606"/>
    </location>
</feature>
<sequence>MTTMDSPHKDMDYYTGPDKSDRGYAADHSEHSEPDESKHKNDINRGLAANFFINGDVFFTAKRVVYNPKHFKDMSHYLDYLTDRIAPRFGAVRKIHTPKYGHRISELKELKENASYVVAGNERFKTYPYEQIAPTDKRKSPPFKYDAEPVLHNRMYLNSGKIHKIDTHATLIKVWPNGGDLRGPRRVLLTPRVRPFTLENVLSQVNDMLKEDCLGTVEKLYLLTGIKVSDVDQIVPNGQYVACRKTERFKRAKYNDQGVKNLATSPRLERKFLAPLHPRSNNSTNQSTPEHSNESTQNSVHSYPYRQKLLAKEENVFPAKPVKYQRAPEKTDTNVDYDTDHGGVFKAKQSNKTTKDAKEIPDSRHTKTDYPIDRQKAEEVEDEFIPPRNTKKAKEETLTKKGDNYRAAQTNSSSKKSNQQEEEIKSATKIQSGYRGYKARQEMVDKSKKSAPKNSAPLTDHFDEEERAAAKIQAGFRGYQTRKNLDKFKDKDYEKGKQPKEDNTSKKQPKENSTPRKQPKEDSTPRKVVKPKEATKAEKDAAAAKIQASYRGYRSRQDLQRHKEEESALRIQSGYRGYQTRKQLSDANEKMKETKPKGDSQKEKNPKQVPKKNQDEDMWDQEEWAATKIQSAYRGYTARKTLERSDLHGKSTSRNEDAAAAKIQASYRSHLQRKSLREKNKVDQHAREMAAFKIQSSYRGYRSHQDRLKKNNAALKIQASYRGYQTRKLNSHSQKKSMELSARKIQAAYRGYLYRRQSQTKHINEEDEIKAAKKIQATYRGHQTRQYVSQKNKKDMAASKIQSAYRGYQNRKHLKAGSTADRINASVKIQAGYRGYKGREHLAHQEQIKAAVKIQSSYRAHQARKSIKQKERNAIKIQATYRGYLSRKQVNVKKRNAAAVKIQSGYRSFKTRKQLTNQKELQAKNIIQQEKAASLIQASYRGYVSRKIQKSAIHEKSQKEAAARLIQLQYRHYRSQKN</sequence>
<feature type="compositionally biased region" description="Basic and acidic residues" evidence="5">
    <location>
        <begin position="353"/>
        <end position="378"/>
    </location>
</feature>
<comment type="subcellular location">
    <subcellularLocation>
        <location evidence="1">Cytoplasm</location>
    </subcellularLocation>
</comment>
<keyword evidence="2" id="KW-0963">Cytoplasm</keyword>
<accession>A0A9W2Z7E1</accession>
<feature type="compositionally biased region" description="Basic and acidic residues" evidence="5">
    <location>
        <begin position="327"/>
        <end position="343"/>
    </location>
</feature>
<dbReference type="InterPro" id="IPR003533">
    <property type="entry name" value="Doublecortin_dom"/>
</dbReference>
<evidence type="ECO:0000256" key="4">
    <source>
        <dbReference type="ARBA" id="ARBA00022860"/>
    </source>
</evidence>
<feature type="compositionally biased region" description="Basic and acidic residues" evidence="5">
    <location>
        <begin position="392"/>
        <end position="404"/>
    </location>
</feature>
<evidence type="ECO:0000256" key="3">
    <source>
        <dbReference type="ARBA" id="ARBA00022737"/>
    </source>
</evidence>
<evidence type="ECO:0000259" key="6">
    <source>
        <dbReference type="PROSITE" id="PS50309"/>
    </source>
</evidence>